<comment type="caution">
    <text evidence="2">The sequence shown here is derived from an EMBL/GenBank/DDBJ whole genome shotgun (WGS) entry which is preliminary data.</text>
</comment>
<accession>A0A9W6Y6X2</accession>
<keyword evidence="3" id="KW-1185">Reference proteome</keyword>
<gene>
    <name evidence="2" type="ORF">Pfra01_002222700</name>
</gene>
<protein>
    <submittedName>
        <fullName evidence="2">Unnamed protein product</fullName>
    </submittedName>
</protein>
<dbReference type="AlphaFoldDB" id="A0A9W6Y6X2"/>
<organism evidence="2 3">
    <name type="scientific">Phytophthora fragariaefolia</name>
    <dbReference type="NCBI Taxonomy" id="1490495"/>
    <lineage>
        <taxon>Eukaryota</taxon>
        <taxon>Sar</taxon>
        <taxon>Stramenopiles</taxon>
        <taxon>Oomycota</taxon>
        <taxon>Peronosporomycetes</taxon>
        <taxon>Peronosporales</taxon>
        <taxon>Peronosporaceae</taxon>
        <taxon>Phytophthora</taxon>
    </lineage>
</organism>
<sequence>MEQFVTCPRANKMRLKAYGFAGPGGHFPPYLARSGCGQRATGGVLELRECSVGASPTEDDGSHGVHDAHDYVDERAQVQATHGECEDLRREEGESLLLWTRELEMAMGSALLKAEQQRVALAISKLGERAREWAPACGTSVETSFPTWEQLKQQLSRVFASPNQAYRVHSRFLATRQDKKELVDYAQELRTLIAGMVVDPLPEAVTVTVFMEGLQTGVARTEVSHTHPTSFEEAVTVALNAEFNFKSSRLGWRAHGIKPGCGASTHAFVRRRGHPVDARNQTGLMVHRFVVQPGCTRARKHFRCGTFVTVRFACKRRLPEPTRLFFLDA</sequence>
<dbReference type="OrthoDB" id="89910at2759"/>
<dbReference type="EMBL" id="BSXT01003318">
    <property type="protein sequence ID" value="GMF53651.1"/>
    <property type="molecule type" value="Genomic_DNA"/>
</dbReference>
<proteinExistence type="predicted"/>
<reference evidence="2" key="1">
    <citation type="submission" date="2023-04" db="EMBL/GenBank/DDBJ databases">
        <title>Phytophthora fragariaefolia NBRC 109709.</title>
        <authorList>
            <person name="Ichikawa N."/>
            <person name="Sato H."/>
            <person name="Tonouchi N."/>
        </authorList>
    </citation>
    <scope>NUCLEOTIDE SEQUENCE</scope>
    <source>
        <strain evidence="2">NBRC 109709</strain>
    </source>
</reference>
<evidence type="ECO:0000259" key="1">
    <source>
        <dbReference type="Pfam" id="PF03732"/>
    </source>
</evidence>
<dbReference type="Pfam" id="PF03732">
    <property type="entry name" value="Retrotrans_gag"/>
    <property type="match status" value="1"/>
</dbReference>
<feature type="domain" description="Retrotransposon gag" evidence="1">
    <location>
        <begin position="121"/>
        <end position="215"/>
    </location>
</feature>
<evidence type="ECO:0000313" key="3">
    <source>
        <dbReference type="Proteomes" id="UP001165121"/>
    </source>
</evidence>
<name>A0A9W6Y6X2_9STRA</name>
<evidence type="ECO:0000313" key="2">
    <source>
        <dbReference type="EMBL" id="GMF53651.1"/>
    </source>
</evidence>
<dbReference type="Proteomes" id="UP001165121">
    <property type="component" value="Unassembled WGS sequence"/>
</dbReference>
<dbReference type="InterPro" id="IPR005162">
    <property type="entry name" value="Retrotrans_gag_dom"/>
</dbReference>